<organism evidence="3 4">
    <name type="scientific">Seleniivibrio woodruffii</name>
    <dbReference type="NCBI Taxonomy" id="1078050"/>
    <lineage>
        <taxon>Bacteria</taxon>
        <taxon>Pseudomonadati</taxon>
        <taxon>Deferribacterota</taxon>
        <taxon>Deferribacteres</taxon>
        <taxon>Deferribacterales</taxon>
        <taxon>Geovibrionaceae</taxon>
        <taxon>Seleniivibrio</taxon>
    </lineage>
</organism>
<evidence type="ECO:0000313" key="3">
    <source>
        <dbReference type="EMBL" id="TCK60618.1"/>
    </source>
</evidence>
<dbReference type="EMBL" id="SMGG01000004">
    <property type="protein sequence ID" value="TCK60618.1"/>
    <property type="molecule type" value="Genomic_DNA"/>
</dbReference>
<name>A0A4R1K8F9_9BACT</name>
<keyword evidence="2" id="KW-0812">Transmembrane</keyword>
<sequence>MNEINLLKYHNRSAREIHMLLNGELTDDLFSRVVFSGKVKGGGRREGLSLPVIILCAFLCSLSPSFVIYTKYIANHELAVPAIDKSLKNIVPSTTKEKVPEKPDPMVLEGYSKIGQLADSPKTEGQQGVIIVSDFVPPVEEQEEKPEEKVSPITNIGEPPKRIPQRDVELLPIYSGSFKIVFSGIDSQASRDVKTLADNNDLKMSRVGSERKEQKKWHVYKFDNRSSLIISGRKVRYVKSFDDSGSAMVFLEANSIKGLILPETSKTDLYDIEVCCTSEELATKLANASGIGSSKYKILNENDKNR</sequence>
<comment type="caution">
    <text evidence="3">The sequence shown here is derived from an EMBL/GenBank/DDBJ whole genome shotgun (WGS) entry which is preliminary data.</text>
</comment>
<feature type="transmembrane region" description="Helical" evidence="2">
    <location>
        <begin position="48"/>
        <end position="69"/>
    </location>
</feature>
<accession>A0A4R1K8F9</accession>
<keyword evidence="4" id="KW-1185">Reference proteome</keyword>
<gene>
    <name evidence="3" type="ORF">C8D98_1496</name>
</gene>
<feature type="region of interest" description="Disordered" evidence="1">
    <location>
        <begin position="141"/>
        <end position="161"/>
    </location>
</feature>
<dbReference type="RefSeq" id="WP_132873449.1">
    <property type="nucleotide sequence ID" value="NZ_SMGG01000004.1"/>
</dbReference>
<dbReference type="OrthoDB" id="9816313at2"/>
<keyword evidence="2" id="KW-0472">Membrane</keyword>
<protein>
    <submittedName>
        <fullName evidence="3">Uncharacterized protein</fullName>
    </submittedName>
</protein>
<keyword evidence="2" id="KW-1133">Transmembrane helix</keyword>
<dbReference type="Proteomes" id="UP000294614">
    <property type="component" value="Unassembled WGS sequence"/>
</dbReference>
<reference evidence="3 4" key="1">
    <citation type="submission" date="2019-03" db="EMBL/GenBank/DDBJ databases">
        <title>Genomic Encyclopedia of Type Strains, Phase IV (KMG-IV): sequencing the most valuable type-strain genomes for metagenomic binning, comparative biology and taxonomic classification.</title>
        <authorList>
            <person name="Goeker M."/>
        </authorList>
    </citation>
    <scope>NUCLEOTIDE SEQUENCE [LARGE SCALE GENOMIC DNA]</scope>
    <source>
        <strain evidence="3 4">DSM 24984</strain>
    </source>
</reference>
<evidence type="ECO:0000256" key="1">
    <source>
        <dbReference type="SAM" id="MobiDB-lite"/>
    </source>
</evidence>
<proteinExistence type="predicted"/>
<dbReference type="AlphaFoldDB" id="A0A4R1K8F9"/>
<evidence type="ECO:0000256" key="2">
    <source>
        <dbReference type="SAM" id="Phobius"/>
    </source>
</evidence>
<evidence type="ECO:0000313" key="4">
    <source>
        <dbReference type="Proteomes" id="UP000294614"/>
    </source>
</evidence>